<dbReference type="InterPro" id="IPR002575">
    <property type="entry name" value="Aminoglycoside_PTrfase"/>
</dbReference>
<sequence length="247" mass="28859">MIDKPEEIQLLASGQSNQALRLITDTDDYVLKRWRNEEVFAVDREREVSLQQQLAKLSLAPEVLDYHTGQGWLLQPYYKAPSLEQVTLSPLIKATVLAETLAKIHSVRVDVPTWSMAERIEHYLQQLQAFDAPSVTVMRQQLKPIASVLDDWLSFPVLCHNDLSMNHILMTDPMRVIDWEYAGIGNPLFDIASTIKINQLNSEMVERLISDYEKRTHYQVDRQRLSQWCEFVEWLNKVWQHLFRHTS</sequence>
<dbReference type="Gene3D" id="3.90.1200.10">
    <property type="match status" value="1"/>
</dbReference>
<dbReference type="GO" id="GO:0005737">
    <property type="term" value="C:cytoplasm"/>
    <property type="evidence" value="ECO:0007669"/>
    <property type="project" value="TreeGrafter"/>
</dbReference>
<accession>A0A8I1G7A9</accession>
<organism evidence="3 4">
    <name type="scientific">Idiomarina abyssalis</name>
    <dbReference type="NCBI Taxonomy" id="86102"/>
    <lineage>
        <taxon>Bacteria</taxon>
        <taxon>Pseudomonadati</taxon>
        <taxon>Pseudomonadota</taxon>
        <taxon>Gammaproteobacteria</taxon>
        <taxon>Alteromonadales</taxon>
        <taxon>Idiomarinaceae</taxon>
        <taxon>Idiomarina</taxon>
    </lineage>
</organism>
<dbReference type="GO" id="GO:0004305">
    <property type="term" value="F:ethanolamine kinase activity"/>
    <property type="evidence" value="ECO:0007669"/>
    <property type="project" value="TreeGrafter"/>
</dbReference>
<dbReference type="SUPFAM" id="SSF56112">
    <property type="entry name" value="Protein kinase-like (PK-like)"/>
    <property type="match status" value="1"/>
</dbReference>
<keyword evidence="3" id="KW-0808">Transferase</keyword>
<evidence type="ECO:0000313" key="2">
    <source>
        <dbReference type="EMBL" id="MBJ7265955.1"/>
    </source>
</evidence>
<dbReference type="Proteomes" id="UP000655994">
    <property type="component" value="Unassembled WGS sequence"/>
</dbReference>
<dbReference type="EMBL" id="JAEMOP010000002">
    <property type="protein sequence ID" value="MBJ7314495.1"/>
    <property type="molecule type" value="Genomic_DNA"/>
</dbReference>
<dbReference type="Gene3D" id="3.30.200.20">
    <property type="entry name" value="Phosphorylase Kinase, domain 1"/>
    <property type="match status" value="1"/>
</dbReference>
<proteinExistence type="predicted"/>
<dbReference type="Pfam" id="PF01636">
    <property type="entry name" value="APH"/>
    <property type="match status" value="1"/>
</dbReference>
<dbReference type="RefSeq" id="WP_199493806.1">
    <property type="nucleotide sequence ID" value="NZ_JAEMOO010000010.1"/>
</dbReference>
<keyword evidence="5" id="KW-1185">Reference proteome</keyword>
<dbReference type="CDD" id="cd05151">
    <property type="entry name" value="ChoK-like"/>
    <property type="match status" value="1"/>
</dbReference>
<gene>
    <name evidence="2" type="ORF">JHC10_03235</name>
    <name evidence="3" type="ORF">JHC11_00575</name>
</gene>
<dbReference type="InterPro" id="IPR011009">
    <property type="entry name" value="Kinase-like_dom_sf"/>
</dbReference>
<evidence type="ECO:0000259" key="1">
    <source>
        <dbReference type="Pfam" id="PF01636"/>
    </source>
</evidence>
<dbReference type="Proteomes" id="UP000621390">
    <property type="component" value="Unassembled WGS sequence"/>
</dbReference>
<protein>
    <submittedName>
        <fullName evidence="3">Phosphotransferase</fullName>
    </submittedName>
</protein>
<dbReference type="PANTHER" id="PTHR22603">
    <property type="entry name" value="CHOLINE/ETHANOALAMINE KINASE"/>
    <property type="match status" value="1"/>
</dbReference>
<comment type="caution">
    <text evidence="3">The sequence shown here is derived from an EMBL/GenBank/DDBJ whole genome shotgun (WGS) entry which is preliminary data.</text>
</comment>
<evidence type="ECO:0000313" key="4">
    <source>
        <dbReference type="Proteomes" id="UP000621390"/>
    </source>
</evidence>
<dbReference type="PANTHER" id="PTHR22603:SF66">
    <property type="entry name" value="ETHANOLAMINE KINASE"/>
    <property type="match status" value="1"/>
</dbReference>
<feature type="domain" description="Aminoglycoside phosphotransferase" evidence="1">
    <location>
        <begin position="7"/>
        <end position="216"/>
    </location>
</feature>
<reference evidence="3 5" key="1">
    <citation type="submission" date="2020-09" db="EMBL/GenBank/DDBJ databases">
        <title>Draft Genomes of Bacterial Isolates from North Pond Shallow Sediments.</title>
        <authorList>
            <person name="Kiel Reese B."/>
            <person name="Mullis M."/>
            <person name="Weisend R.E."/>
        </authorList>
    </citation>
    <scope>NUCLEOTIDE SEQUENCE</scope>
    <source>
        <strain evidence="3">KJE-2</strain>
        <strain evidence="2 5">KJE-3</strain>
    </source>
</reference>
<name>A0A8I1G7A9_9GAMM</name>
<dbReference type="AlphaFoldDB" id="A0A8I1G7A9"/>
<dbReference type="EMBL" id="JAEMOS010000009">
    <property type="protein sequence ID" value="MBJ7265955.1"/>
    <property type="molecule type" value="Genomic_DNA"/>
</dbReference>
<evidence type="ECO:0000313" key="5">
    <source>
        <dbReference type="Proteomes" id="UP000655994"/>
    </source>
</evidence>
<evidence type="ECO:0000313" key="3">
    <source>
        <dbReference type="EMBL" id="MBJ7314495.1"/>
    </source>
</evidence>
<dbReference type="GO" id="GO:0006646">
    <property type="term" value="P:phosphatidylethanolamine biosynthetic process"/>
    <property type="evidence" value="ECO:0007669"/>
    <property type="project" value="TreeGrafter"/>
</dbReference>